<dbReference type="Pfam" id="PF03222">
    <property type="entry name" value="Trp_Tyr_perm"/>
    <property type="match status" value="1"/>
</dbReference>
<gene>
    <name evidence="11" type="primary">mtr</name>
    <name evidence="11" type="ORF">NCTC13337_01560</name>
</gene>
<keyword evidence="5 10" id="KW-0997">Cell inner membrane</keyword>
<dbReference type="NCBIfam" id="TIGR00837">
    <property type="entry name" value="araaP"/>
    <property type="match status" value="1"/>
</dbReference>
<sequence>MINTDTLEVSVQVSIWRILAGVGIVTGTTVGAGMLAIPTATAGLWFGKSLCVFIITWFMMMITGLMILEAGQYFPKRAHFQTIVRAVLGQKWAIINSLSLAFVLYLLVYAYISVGGDLTAHSIEQISGQAMPLWAGQLIFFGVLGLVVWLSHQWVARFNAVIVVALMISFLLTVAGMFSSVKYDVLFPTQAGEWQYIWVALPVVLTSFGYHINVPTLRVYLHNHSKKVAIAIVLGSFIALLLYALWQLAVQGVLPRAYFAPVIAGDGQTSVLIKAMSPFTQTHSATLLLTMFSYFAIATSFLGVALGLYEFIADVFSFGDSLNDRLKTAFISLGLPLLFCLYKPYGFVSAIAYAGLALTIWALIIPAMMIVKTRRQAVSSIAKNDEDELIEPFRVPFGYLLVGMVILFAVINIAAKVLSDAGWVPVFTG</sequence>
<proteinExistence type="inferred from homology"/>
<dbReference type="PANTHER" id="PTHR46997">
    <property type="entry name" value="LOW AFFINITY TRYPTOPHAN PERMEASE-RELATED"/>
    <property type="match status" value="1"/>
</dbReference>
<feature type="transmembrane region" description="Helical" evidence="10">
    <location>
        <begin position="228"/>
        <end position="246"/>
    </location>
</feature>
<evidence type="ECO:0000256" key="3">
    <source>
        <dbReference type="ARBA" id="ARBA00022448"/>
    </source>
</evidence>
<reference evidence="11 12" key="1">
    <citation type="submission" date="2018-06" db="EMBL/GenBank/DDBJ databases">
        <authorList>
            <consortium name="Pathogen Informatics"/>
            <person name="Doyle S."/>
        </authorList>
    </citation>
    <scope>NUCLEOTIDE SEQUENCE [LARGE SCALE GENOMIC DNA]</scope>
    <source>
        <strain evidence="11 12">NCTC13337</strain>
    </source>
</reference>
<keyword evidence="4 10" id="KW-1003">Cell membrane</keyword>
<keyword evidence="12" id="KW-1185">Reference proteome</keyword>
<protein>
    <recommendedName>
        <fullName evidence="10">Aromatic amino acid permease</fullName>
    </recommendedName>
</protein>
<keyword evidence="8 10" id="KW-1133">Transmembrane helix</keyword>
<dbReference type="AlphaFoldDB" id="A0A380MVL3"/>
<evidence type="ECO:0000313" key="11">
    <source>
        <dbReference type="EMBL" id="SUO95741.1"/>
    </source>
</evidence>
<feature type="transmembrane region" description="Helical" evidence="10">
    <location>
        <begin position="18"/>
        <end position="46"/>
    </location>
</feature>
<dbReference type="PRINTS" id="PR00166">
    <property type="entry name" value="AROAAPRMEASE"/>
</dbReference>
<dbReference type="GO" id="GO:0003333">
    <property type="term" value="P:amino acid transmembrane transport"/>
    <property type="evidence" value="ECO:0007669"/>
    <property type="project" value="InterPro"/>
</dbReference>
<evidence type="ECO:0000256" key="8">
    <source>
        <dbReference type="ARBA" id="ARBA00022989"/>
    </source>
</evidence>
<feature type="transmembrane region" description="Helical" evidence="10">
    <location>
        <begin position="52"/>
        <end position="71"/>
    </location>
</feature>
<comment type="subcellular location">
    <subcellularLocation>
        <location evidence="1 10">Cell inner membrane</location>
        <topology evidence="1 10">Multi-pass membrane protein</topology>
    </subcellularLocation>
</comment>
<feature type="transmembrane region" description="Helical" evidence="10">
    <location>
        <begin position="132"/>
        <end position="151"/>
    </location>
</feature>
<evidence type="ECO:0000313" key="12">
    <source>
        <dbReference type="Proteomes" id="UP000254601"/>
    </source>
</evidence>
<dbReference type="Gene3D" id="1.20.1740.10">
    <property type="entry name" value="Amino acid/polyamine transporter I"/>
    <property type="match status" value="1"/>
</dbReference>
<feature type="transmembrane region" description="Helical" evidence="10">
    <location>
        <begin position="158"/>
        <end position="178"/>
    </location>
</feature>
<keyword evidence="6 10" id="KW-0812">Transmembrane</keyword>
<dbReference type="PANTHER" id="PTHR46997:SF1">
    <property type="entry name" value="LOW AFFINITY TRYPTOPHAN PERMEASE-RELATED"/>
    <property type="match status" value="1"/>
</dbReference>
<evidence type="ECO:0000256" key="9">
    <source>
        <dbReference type="ARBA" id="ARBA00023136"/>
    </source>
</evidence>
<dbReference type="Proteomes" id="UP000254601">
    <property type="component" value="Unassembled WGS sequence"/>
</dbReference>
<keyword evidence="9 10" id="KW-0472">Membrane</keyword>
<keyword evidence="3 10" id="KW-0813">Transport</keyword>
<feature type="transmembrane region" description="Helical" evidence="10">
    <location>
        <begin position="292"/>
        <end position="316"/>
    </location>
</feature>
<evidence type="ECO:0000256" key="2">
    <source>
        <dbReference type="ARBA" id="ARBA00005452"/>
    </source>
</evidence>
<evidence type="ECO:0000256" key="5">
    <source>
        <dbReference type="ARBA" id="ARBA00022519"/>
    </source>
</evidence>
<organism evidence="11 12">
    <name type="scientific">Suttonella ornithocola</name>
    <dbReference type="NCBI Taxonomy" id="279832"/>
    <lineage>
        <taxon>Bacteria</taxon>
        <taxon>Pseudomonadati</taxon>
        <taxon>Pseudomonadota</taxon>
        <taxon>Gammaproteobacteria</taxon>
        <taxon>Cardiobacteriales</taxon>
        <taxon>Cardiobacteriaceae</taxon>
        <taxon>Suttonella</taxon>
    </lineage>
</organism>
<evidence type="ECO:0000256" key="10">
    <source>
        <dbReference type="RuleBase" id="RU367149"/>
    </source>
</evidence>
<accession>A0A380MVL3</accession>
<feature type="transmembrane region" description="Helical" evidence="10">
    <location>
        <begin position="198"/>
        <end position="221"/>
    </location>
</feature>
<feature type="transmembrane region" description="Helical" evidence="10">
    <location>
        <begin position="328"/>
        <end position="345"/>
    </location>
</feature>
<comment type="function">
    <text evidence="10">Involved in transporting aromatic amino acids across the cytoplasmic membrane.</text>
</comment>
<dbReference type="InterPro" id="IPR013059">
    <property type="entry name" value="Trp_tyr_transpt"/>
</dbReference>
<dbReference type="PIRSF" id="PIRSF006060">
    <property type="entry name" value="AA_transporter"/>
    <property type="match status" value="1"/>
</dbReference>
<evidence type="ECO:0000256" key="1">
    <source>
        <dbReference type="ARBA" id="ARBA00004429"/>
    </source>
</evidence>
<dbReference type="EMBL" id="UHIC01000001">
    <property type="protein sequence ID" value="SUO95741.1"/>
    <property type="molecule type" value="Genomic_DNA"/>
</dbReference>
<dbReference type="GO" id="GO:0015173">
    <property type="term" value="F:aromatic amino acid transmembrane transporter activity"/>
    <property type="evidence" value="ECO:0007669"/>
    <property type="project" value="UniProtKB-UniRule"/>
</dbReference>
<feature type="transmembrane region" description="Helical" evidence="10">
    <location>
        <begin position="392"/>
        <end position="415"/>
    </location>
</feature>
<evidence type="ECO:0000256" key="7">
    <source>
        <dbReference type="ARBA" id="ARBA00022970"/>
    </source>
</evidence>
<comment type="similarity">
    <text evidence="2 10">Belongs to the amino acid/polyamine transporter 2 family. Mtr/TnaB/TyrP permease subfamily.</text>
</comment>
<evidence type="ECO:0000256" key="4">
    <source>
        <dbReference type="ARBA" id="ARBA00022475"/>
    </source>
</evidence>
<evidence type="ECO:0000256" key="6">
    <source>
        <dbReference type="ARBA" id="ARBA00022692"/>
    </source>
</evidence>
<feature type="transmembrane region" description="Helical" evidence="10">
    <location>
        <begin position="351"/>
        <end position="371"/>
    </location>
</feature>
<keyword evidence="7 10" id="KW-0029">Amino-acid transport</keyword>
<name>A0A380MVL3_9GAMM</name>
<dbReference type="OrthoDB" id="18749at2"/>
<feature type="transmembrane region" description="Helical" evidence="10">
    <location>
        <begin position="92"/>
        <end position="112"/>
    </location>
</feature>
<dbReference type="InterPro" id="IPR018227">
    <property type="entry name" value="Amino_acid_transport_2"/>
</dbReference>
<dbReference type="GO" id="GO:0005886">
    <property type="term" value="C:plasma membrane"/>
    <property type="evidence" value="ECO:0007669"/>
    <property type="project" value="UniProtKB-SubCell"/>
</dbReference>